<accession>A0A2Z7BB27</accession>
<evidence type="ECO:0000313" key="2">
    <source>
        <dbReference type="Proteomes" id="UP000250235"/>
    </source>
</evidence>
<dbReference type="Proteomes" id="UP000250235">
    <property type="component" value="Unassembled WGS sequence"/>
</dbReference>
<dbReference type="AlphaFoldDB" id="A0A2Z7BB27"/>
<name>A0A2Z7BB27_9LAMI</name>
<protein>
    <submittedName>
        <fullName evidence="1">Uncharacterized protein</fullName>
    </submittedName>
</protein>
<reference evidence="1 2" key="1">
    <citation type="journal article" date="2015" name="Proc. Natl. Acad. Sci. U.S.A.">
        <title>The resurrection genome of Boea hygrometrica: A blueprint for survival of dehydration.</title>
        <authorList>
            <person name="Xiao L."/>
            <person name="Yang G."/>
            <person name="Zhang L."/>
            <person name="Yang X."/>
            <person name="Zhao S."/>
            <person name="Ji Z."/>
            <person name="Zhou Q."/>
            <person name="Hu M."/>
            <person name="Wang Y."/>
            <person name="Chen M."/>
            <person name="Xu Y."/>
            <person name="Jin H."/>
            <person name="Xiao X."/>
            <person name="Hu G."/>
            <person name="Bao F."/>
            <person name="Hu Y."/>
            <person name="Wan P."/>
            <person name="Li L."/>
            <person name="Deng X."/>
            <person name="Kuang T."/>
            <person name="Xiang C."/>
            <person name="Zhu J.K."/>
            <person name="Oliver M.J."/>
            <person name="He Y."/>
        </authorList>
    </citation>
    <scope>NUCLEOTIDE SEQUENCE [LARGE SCALE GENOMIC DNA]</scope>
    <source>
        <strain evidence="2">cv. XS01</strain>
    </source>
</reference>
<evidence type="ECO:0000313" key="1">
    <source>
        <dbReference type="EMBL" id="KZV31217.1"/>
    </source>
</evidence>
<organism evidence="1 2">
    <name type="scientific">Dorcoceras hygrometricum</name>
    <dbReference type="NCBI Taxonomy" id="472368"/>
    <lineage>
        <taxon>Eukaryota</taxon>
        <taxon>Viridiplantae</taxon>
        <taxon>Streptophyta</taxon>
        <taxon>Embryophyta</taxon>
        <taxon>Tracheophyta</taxon>
        <taxon>Spermatophyta</taxon>
        <taxon>Magnoliopsida</taxon>
        <taxon>eudicotyledons</taxon>
        <taxon>Gunneridae</taxon>
        <taxon>Pentapetalae</taxon>
        <taxon>asterids</taxon>
        <taxon>lamiids</taxon>
        <taxon>Lamiales</taxon>
        <taxon>Gesneriaceae</taxon>
        <taxon>Didymocarpoideae</taxon>
        <taxon>Trichosporeae</taxon>
        <taxon>Loxocarpinae</taxon>
        <taxon>Dorcoceras</taxon>
    </lineage>
</organism>
<dbReference type="EMBL" id="KV007625">
    <property type="protein sequence ID" value="KZV31217.1"/>
    <property type="molecule type" value="Genomic_DNA"/>
</dbReference>
<gene>
    <name evidence="1" type="ORF">F511_09411</name>
</gene>
<proteinExistence type="predicted"/>
<keyword evidence="2" id="KW-1185">Reference proteome</keyword>
<sequence length="71" mass="7732">MSALIVVRKPVYAAKLLKVFKTPCIWIRGGMSIELQRNLSKGKNGNISSDELTDCARSVDAKISRAGEAKP</sequence>